<dbReference type="GO" id="GO:0003676">
    <property type="term" value="F:nucleic acid binding"/>
    <property type="evidence" value="ECO:0007669"/>
    <property type="project" value="InterPro"/>
</dbReference>
<dbReference type="InterPro" id="IPR012340">
    <property type="entry name" value="NA-bd_OB-fold"/>
</dbReference>
<dbReference type="Proteomes" id="UP000451860">
    <property type="component" value="Unassembled WGS sequence"/>
</dbReference>
<reference evidence="2 3" key="1">
    <citation type="submission" date="2019-10" db="EMBL/GenBank/DDBJ databases">
        <title>Georgenia wutianyii sp. nov. and Georgenia yuyongxinii sp. nov. isolated from plateau pika (Ochotona curzoniae) in the Qinghai-Tibet plateau of China.</title>
        <authorList>
            <person name="Tian Z."/>
        </authorList>
    </citation>
    <scope>NUCLEOTIDE SEQUENCE [LARGE SCALE GENOMIC DNA]</scope>
    <source>
        <strain evidence="2 3">DSM 21501</strain>
    </source>
</reference>
<keyword evidence="3" id="KW-1185">Reference proteome</keyword>
<evidence type="ECO:0000313" key="2">
    <source>
        <dbReference type="EMBL" id="KAE8763542.1"/>
    </source>
</evidence>
<dbReference type="Pfam" id="PF00313">
    <property type="entry name" value="CSD"/>
    <property type="match status" value="1"/>
</dbReference>
<dbReference type="Pfam" id="PF12873">
    <property type="entry name" value="DUF3825"/>
    <property type="match status" value="1"/>
</dbReference>
<dbReference type="InterPro" id="IPR024437">
    <property type="entry name" value="DUF3825"/>
</dbReference>
<dbReference type="EMBL" id="WHJE01000067">
    <property type="protein sequence ID" value="KAE8763542.1"/>
    <property type="molecule type" value="Genomic_DNA"/>
</dbReference>
<sequence length="430" mass="46909">MSAPAPSPYSLAGRLPRDVLEAVAPGAAPADALEPAVVAWWNLERGFGEVTLGSGRTAFTMLSVLPGEGFRCLVPGEQVLVRTGPNPRKPGGLLTEELAHPADRHRGVVTAYDDQRGHGTIADDAGEEVFVHFSQVLHAPGVRAGLRPGEAVTFALEVAGGRGQARAVKQLDPRQGLERHCRISEEDLGRLAELAEEESWDFRQPDAEGTDGAGRATYPVLRSYVQHTFARLEEQGKVAAATGANGHVMVFNTGLVTENQEALYGYLLARAPGEAWAWRLEAWVKESDGRLAGLLAARPAPATYWEDPSVLFFDPRLPLILDWDHFVEDNLDRYPPDLRDKPVALMLTKAAVATARERVARNYKAAVPQYHRGEIQLLLPLCLRGTAEAQLALVVRRVGAEYHGETVLPLPGALRNARLLARPDRDWLNP</sequence>
<gene>
    <name evidence="2" type="ORF">GB883_13590</name>
</gene>
<dbReference type="OrthoDB" id="5493836at2"/>
<dbReference type="SMART" id="SM00357">
    <property type="entry name" value="CSP"/>
    <property type="match status" value="2"/>
</dbReference>
<dbReference type="PROSITE" id="PS51857">
    <property type="entry name" value="CSD_2"/>
    <property type="match status" value="1"/>
</dbReference>
<accession>A0A7J5UMG3</accession>
<name>A0A7J5UMG3_9MICO</name>
<protein>
    <submittedName>
        <fullName evidence="2">DUF3825 domain-containing protein</fullName>
    </submittedName>
</protein>
<dbReference type="RefSeq" id="WP_152204520.1">
    <property type="nucleotide sequence ID" value="NZ_VUKF01000057.1"/>
</dbReference>
<dbReference type="AlphaFoldDB" id="A0A7J5UMG3"/>
<dbReference type="InterPro" id="IPR002059">
    <property type="entry name" value="CSP_DNA-bd"/>
</dbReference>
<proteinExistence type="predicted"/>
<organism evidence="2 3">
    <name type="scientific">Georgenia thermotolerans</name>
    <dbReference type="NCBI Taxonomy" id="527326"/>
    <lineage>
        <taxon>Bacteria</taxon>
        <taxon>Bacillati</taxon>
        <taxon>Actinomycetota</taxon>
        <taxon>Actinomycetes</taxon>
        <taxon>Micrococcales</taxon>
        <taxon>Bogoriellaceae</taxon>
        <taxon>Georgenia</taxon>
    </lineage>
</organism>
<feature type="domain" description="CSD" evidence="1">
    <location>
        <begin position="104"/>
        <end position="170"/>
    </location>
</feature>
<dbReference type="Gene3D" id="2.40.50.140">
    <property type="entry name" value="Nucleic acid-binding proteins"/>
    <property type="match status" value="2"/>
</dbReference>
<dbReference type="PANTHER" id="PTHR46565:SF20">
    <property type="entry name" value="COLD SHOCK DOMAIN-CONTAINING PROTEIN 4"/>
    <property type="match status" value="1"/>
</dbReference>
<evidence type="ECO:0000313" key="3">
    <source>
        <dbReference type="Proteomes" id="UP000451860"/>
    </source>
</evidence>
<comment type="caution">
    <text evidence="2">The sequence shown here is derived from an EMBL/GenBank/DDBJ whole genome shotgun (WGS) entry which is preliminary data.</text>
</comment>
<dbReference type="SUPFAM" id="SSF50249">
    <property type="entry name" value="Nucleic acid-binding proteins"/>
    <property type="match status" value="2"/>
</dbReference>
<evidence type="ECO:0000259" key="1">
    <source>
        <dbReference type="PROSITE" id="PS51857"/>
    </source>
</evidence>
<dbReference type="PANTHER" id="PTHR46565">
    <property type="entry name" value="COLD SHOCK DOMAIN PROTEIN 2"/>
    <property type="match status" value="1"/>
</dbReference>
<dbReference type="InterPro" id="IPR011129">
    <property type="entry name" value="CSD"/>
</dbReference>